<evidence type="ECO:0000256" key="2">
    <source>
        <dbReference type="ARBA" id="ARBA00001936"/>
    </source>
</evidence>
<keyword evidence="9" id="KW-0460">Magnesium</keyword>
<comment type="caution">
    <text evidence="12">The sequence shown here is derived from an EMBL/GenBank/DDBJ whole genome shotgun (WGS) entry which is preliminary data.</text>
</comment>
<evidence type="ECO:0000256" key="6">
    <source>
        <dbReference type="ARBA" id="ARBA00022722"/>
    </source>
</evidence>
<evidence type="ECO:0000256" key="4">
    <source>
        <dbReference type="ARBA" id="ARBA00005533"/>
    </source>
</evidence>
<dbReference type="HOGENOM" id="CLU_1407063_0_0_6"/>
<dbReference type="InterPro" id="IPR011856">
    <property type="entry name" value="tRNA_endonuc-like_dom_sf"/>
</dbReference>
<evidence type="ECO:0000256" key="5">
    <source>
        <dbReference type="ARBA" id="ARBA00012029"/>
    </source>
</evidence>
<dbReference type="InterPro" id="IPR014883">
    <property type="entry name" value="VRR_NUC"/>
</dbReference>
<sequence length="193" mass="21689">MERDSAAALEARDGRPVFYLENALFTGLFGLAFWEQLFAPVPGAFHHPYQAGPADAFSASFFERRRAAIEQRLEVLAAGDLPALLAAAFRRYRGYQCHWVDWRALDEALVRRAAWCIPFDHLAGTWERLLFDPADNRRGFPDLAALGDAPGDYALYEVKGPGDALQEHQRRWLNHFADLGMPASVLQVSWADA</sequence>
<dbReference type="InterPro" id="IPR033315">
    <property type="entry name" value="Fan1-like"/>
</dbReference>
<dbReference type="Pfam" id="PF08774">
    <property type="entry name" value="VRR_NUC"/>
    <property type="match status" value="1"/>
</dbReference>
<protein>
    <recommendedName>
        <fullName evidence="5">phosphodiesterase I</fullName>
        <ecNumber evidence="5">3.1.4.1</ecNumber>
    </recommendedName>
</protein>
<evidence type="ECO:0000256" key="3">
    <source>
        <dbReference type="ARBA" id="ARBA00001946"/>
    </source>
</evidence>
<comment type="similarity">
    <text evidence="4">Belongs to the FAN1 family.</text>
</comment>
<evidence type="ECO:0000256" key="1">
    <source>
        <dbReference type="ARBA" id="ARBA00000983"/>
    </source>
</evidence>
<evidence type="ECO:0000259" key="11">
    <source>
        <dbReference type="SMART" id="SM00990"/>
    </source>
</evidence>
<evidence type="ECO:0000256" key="10">
    <source>
        <dbReference type="ARBA" id="ARBA00023211"/>
    </source>
</evidence>
<dbReference type="GO" id="GO:0003676">
    <property type="term" value="F:nucleic acid binding"/>
    <property type="evidence" value="ECO:0007669"/>
    <property type="project" value="InterPro"/>
</dbReference>
<dbReference type="GO" id="GO:0004528">
    <property type="term" value="F:phosphodiesterase I activity"/>
    <property type="evidence" value="ECO:0007669"/>
    <property type="project" value="UniProtKB-EC"/>
</dbReference>
<dbReference type="STRING" id="1265313.HRUBRA_02286"/>
<gene>
    <name evidence="12" type="ORF">HRUBRA_02286</name>
</gene>
<dbReference type="PANTHER" id="PTHR15749:SF4">
    <property type="entry name" value="FANCONI-ASSOCIATED NUCLEASE 1"/>
    <property type="match status" value="1"/>
</dbReference>
<comment type="catalytic activity">
    <reaction evidence="1">
        <text>Hydrolytically removes 5'-nucleotides successively from the 3'-hydroxy termini of 3'-hydroxy-terminated oligonucleotides.</text>
        <dbReference type="EC" id="3.1.4.1"/>
    </reaction>
</comment>
<keyword evidence="7" id="KW-0479">Metal-binding</keyword>
<evidence type="ECO:0000256" key="8">
    <source>
        <dbReference type="ARBA" id="ARBA00022801"/>
    </source>
</evidence>
<evidence type="ECO:0000256" key="7">
    <source>
        <dbReference type="ARBA" id="ARBA00022723"/>
    </source>
</evidence>
<dbReference type="Proteomes" id="UP000029640">
    <property type="component" value="Unassembled WGS sequence"/>
</dbReference>
<evidence type="ECO:0000313" key="12">
    <source>
        <dbReference type="EMBL" id="KGE03145.1"/>
    </source>
</evidence>
<dbReference type="SMART" id="SM00990">
    <property type="entry name" value="VRR_NUC"/>
    <property type="match status" value="1"/>
</dbReference>
<keyword evidence="6" id="KW-0540">Nuclease</keyword>
<keyword evidence="8" id="KW-0378">Hydrolase</keyword>
<evidence type="ECO:0000256" key="9">
    <source>
        <dbReference type="ARBA" id="ARBA00022842"/>
    </source>
</evidence>
<dbReference type="Gene3D" id="3.40.1350.10">
    <property type="match status" value="1"/>
</dbReference>
<dbReference type="eggNOG" id="COG2176">
    <property type="taxonomic scope" value="Bacteria"/>
</dbReference>
<keyword evidence="13" id="KW-1185">Reference proteome</keyword>
<proteinExistence type="inferred from homology"/>
<evidence type="ECO:0000313" key="13">
    <source>
        <dbReference type="Proteomes" id="UP000029640"/>
    </source>
</evidence>
<feature type="domain" description="VRR-NUC" evidence="11">
    <location>
        <begin position="76"/>
        <end position="190"/>
    </location>
</feature>
<dbReference type="AlphaFoldDB" id="A0A095VP62"/>
<reference evidence="12 13" key="1">
    <citation type="journal article" date="2014" name="Genome Announc.">
        <title>Genome Sequence of Gammaproteobacterial Pseudohaliea rubra Type Strain DSM 19751, Isolated from Coastal Seawater of the Mediterranean Sea.</title>
        <authorList>
            <person name="Spring S."/>
            <person name="Fiebig A."/>
            <person name="Riedel T."/>
            <person name="Goker M."/>
            <person name="Klenk H.P."/>
        </authorList>
    </citation>
    <scope>NUCLEOTIDE SEQUENCE [LARGE SCALE GENOMIC DNA]</scope>
    <source>
        <strain evidence="12 13">DSM 19751</strain>
    </source>
</reference>
<comment type="cofactor">
    <cofactor evidence="3">
        <name>Mg(2+)</name>
        <dbReference type="ChEBI" id="CHEBI:18420"/>
    </cofactor>
</comment>
<keyword evidence="10" id="KW-0464">Manganese</keyword>
<dbReference type="GO" id="GO:0036297">
    <property type="term" value="P:interstrand cross-link repair"/>
    <property type="evidence" value="ECO:0007669"/>
    <property type="project" value="InterPro"/>
</dbReference>
<name>A0A095VP62_9GAMM</name>
<accession>A0A095VP62</accession>
<dbReference type="EMBL" id="AUVB01000068">
    <property type="protein sequence ID" value="KGE03145.1"/>
    <property type="molecule type" value="Genomic_DNA"/>
</dbReference>
<dbReference type="EC" id="3.1.4.1" evidence="5"/>
<comment type="cofactor">
    <cofactor evidence="2">
        <name>Mn(2+)</name>
        <dbReference type="ChEBI" id="CHEBI:29035"/>
    </cofactor>
</comment>
<dbReference type="PANTHER" id="PTHR15749">
    <property type="entry name" value="FANCONI-ASSOCIATED NUCLEASE 1"/>
    <property type="match status" value="1"/>
</dbReference>
<organism evidence="12 13">
    <name type="scientific">Pseudohaliea rubra DSM 19751</name>
    <dbReference type="NCBI Taxonomy" id="1265313"/>
    <lineage>
        <taxon>Bacteria</taxon>
        <taxon>Pseudomonadati</taxon>
        <taxon>Pseudomonadota</taxon>
        <taxon>Gammaproteobacteria</taxon>
        <taxon>Cellvibrionales</taxon>
        <taxon>Halieaceae</taxon>
        <taxon>Pseudohaliea</taxon>
    </lineage>
</organism>